<sequence length="135" mass="15020">MSETSIAQRRANRNRSVRVRLSEAEFAALTTFAEEAALPTSEVLRRLAREAGGFGPTFEGEVAQRLKSTVVQLRKVGVNLNQIARALNSGRAPSYEHLKGGIERLARLVAQHERDLDELRARSRARSRRLVGTNV</sequence>
<dbReference type="RefSeq" id="WP_072642118.1">
    <property type="nucleotide sequence ID" value="NZ_CP018231.1"/>
</dbReference>
<dbReference type="Proteomes" id="UP000183050">
    <property type="component" value="Plasmid unnamed3"/>
</dbReference>
<dbReference type="AlphaFoldDB" id="A0A1L3ZMA0"/>
<evidence type="ECO:0000313" key="2">
    <source>
        <dbReference type="EMBL" id="API56795.1"/>
    </source>
</evidence>
<name>A0A1L3ZMA0_RHILE</name>
<evidence type="ECO:0000259" key="1">
    <source>
        <dbReference type="Pfam" id="PF05713"/>
    </source>
</evidence>
<keyword evidence="2" id="KW-0614">Plasmid</keyword>
<dbReference type="InterPro" id="IPR008687">
    <property type="entry name" value="MobC"/>
</dbReference>
<organism evidence="2 3">
    <name type="scientific">Rhizobium leguminosarum</name>
    <dbReference type="NCBI Taxonomy" id="384"/>
    <lineage>
        <taxon>Bacteria</taxon>
        <taxon>Pseudomonadati</taxon>
        <taxon>Pseudomonadota</taxon>
        <taxon>Alphaproteobacteria</taxon>
        <taxon>Hyphomicrobiales</taxon>
        <taxon>Rhizobiaceae</taxon>
        <taxon>Rhizobium/Agrobacterium group</taxon>
        <taxon>Rhizobium</taxon>
    </lineage>
</organism>
<proteinExistence type="predicted"/>
<protein>
    <recommendedName>
        <fullName evidence="1">Bacterial mobilisation domain-containing protein</fullName>
    </recommendedName>
</protein>
<accession>A0A1L3ZMA0</accession>
<gene>
    <name evidence="2" type="ORF">BMW22_35900</name>
</gene>
<feature type="domain" description="Bacterial mobilisation" evidence="1">
    <location>
        <begin position="70"/>
        <end position="111"/>
    </location>
</feature>
<evidence type="ECO:0000313" key="3">
    <source>
        <dbReference type="Proteomes" id="UP000183050"/>
    </source>
</evidence>
<geneLocation type="plasmid" evidence="3">
    <name>unnamed3 sequence</name>
</geneLocation>
<reference evidence="2 3" key="1">
    <citation type="submission" date="2016-11" db="EMBL/GenBank/DDBJ databases">
        <title>Rhizobium leguminosarum bv. viciae strain Vaf12 isolated from Vavilovia formosa root nodules from Russia, Dagestan.</title>
        <authorList>
            <person name="Kimeklis A."/>
        </authorList>
    </citation>
    <scope>NUCLEOTIDE SEQUENCE [LARGE SCALE GENOMIC DNA]</scope>
    <source>
        <strain evidence="2 3">Vaf-108</strain>
        <plasmid evidence="3">Plasmid unnamed3 sequence</plasmid>
    </source>
</reference>
<dbReference type="Pfam" id="PF05713">
    <property type="entry name" value="MobC"/>
    <property type="match status" value="1"/>
</dbReference>
<dbReference type="EMBL" id="CP018231">
    <property type="protein sequence ID" value="API56795.1"/>
    <property type="molecule type" value="Genomic_DNA"/>
</dbReference>